<evidence type="ECO:0000256" key="1">
    <source>
        <dbReference type="SAM" id="Coils"/>
    </source>
</evidence>
<evidence type="ECO:0000313" key="4">
    <source>
        <dbReference type="EMBL" id="VFK13104.1"/>
    </source>
</evidence>
<keyword evidence="2" id="KW-0812">Transmembrane</keyword>
<keyword evidence="2" id="KW-0472">Membrane</keyword>
<dbReference type="CDD" id="cd02969">
    <property type="entry name" value="PRX_like1"/>
    <property type="match status" value="1"/>
</dbReference>
<dbReference type="SUPFAM" id="SSF52833">
    <property type="entry name" value="Thioredoxin-like"/>
    <property type="match status" value="1"/>
</dbReference>
<dbReference type="Gene3D" id="3.90.20.10">
    <property type="match status" value="1"/>
</dbReference>
<feature type="coiled-coil region" evidence="1">
    <location>
        <begin position="315"/>
        <end position="349"/>
    </location>
</feature>
<gene>
    <name evidence="4" type="ORF">BECKLPF1236B_GA0070989_104316</name>
</gene>
<dbReference type="InterPro" id="IPR036249">
    <property type="entry name" value="Thioredoxin-like_sf"/>
</dbReference>
<dbReference type="Pfam" id="PF00578">
    <property type="entry name" value="AhpC-TSA"/>
    <property type="match status" value="1"/>
</dbReference>
<dbReference type="InterPro" id="IPR013766">
    <property type="entry name" value="Thioredoxin_domain"/>
</dbReference>
<organism evidence="4">
    <name type="scientific">Candidatus Kentrum sp. LPFa</name>
    <dbReference type="NCBI Taxonomy" id="2126335"/>
    <lineage>
        <taxon>Bacteria</taxon>
        <taxon>Pseudomonadati</taxon>
        <taxon>Pseudomonadota</taxon>
        <taxon>Gammaproteobacteria</taxon>
        <taxon>Candidatus Kentrum</taxon>
    </lineage>
</organism>
<dbReference type="PANTHER" id="PTHR43640">
    <property type="entry name" value="OS07G0260300 PROTEIN"/>
    <property type="match status" value="1"/>
</dbReference>
<accession>A0A450W7R4</accession>
<dbReference type="EMBL" id="CAADFK010000043">
    <property type="protein sequence ID" value="VFK13104.1"/>
    <property type="molecule type" value="Genomic_DNA"/>
</dbReference>
<sequence>MQITKSFEFYCYALTDKIAERVAFGFMSQDGLFTILLVHPHRRHIMGTASTMRELGAIAPDFSLPDFGADGKLVSRKDFRKSAGLLVVFLCNHCPYVHRIRGALVDFAKEYQPKGLAIVGINANDIDDYPEDSPDKMAEEVANFGYTFPYLFDETQEVAKAYRAACTPDFFLFDKGRKLVYRGQFDDSRPKNDLPVTGRDLRAAADALLSGQAIDPDQKAGFGCNIKWKPGNEPDYFRSIRLKPSLEGALDSEIGEGQKEFSGWGPPKASELEEIGEYVRARMTRMEKELDDQRDLIVEGFERMDKRFAQMDKRFRQVDKRFEQTDKRLEQMERRFEAVDKRFDALTGRMDRFVYLSLGIAACIILVAAIL</sequence>
<dbReference type="Gene3D" id="6.10.250.2540">
    <property type="match status" value="1"/>
</dbReference>
<protein>
    <submittedName>
        <fullName evidence="4">Peroxiredoxin</fullName>
    </submittedName>
</protein>
<dbReference type="GO" id="GO:0016209">
    <property type="term" value="F:antioxidant activity"/>
    <property type="evidence" value="ECO:0007669"/>
    <property type="project" value="InterPro"/>
</dbReference>
<feature type="domain" description="Thioredoxin" evidence="3">
    <location>
        <begin position="53"/>
        <end position="210"/>
    </location>
</feature>
<feature type="transmembrane region" description="Helical" evidence="2">
    <location>
        <begin position="353"/>
        <end position="370"/>
    </location>
</feature>
<dbReference type="PANTHER" id="PTHR43640:SF1">
    <property type="entry name" value="THIOREDOXIN-DEPENDENT PEROXIREDOXIN"/>
    <property type="match status" value="1"/>
</dbReference>
<evidence type="ECO:0000259" key="3">
    <source>
        <dbReference type="PROSITE" id="PS51352"/>
    </source>
</evidence>
<dbReference type="AlphaFoldDB" id="A0A450W7R4"/>
<dbReference type="InterPro" id="IPR047262">
    <property type="entry name" value="PRX-like1"/>
</dbReference>
<dbReference type="Gene3D" id="3.40.30.10">
    <property type="entry name" value="Glutaredoxin"/>
    <property type="match status" value="1"/>
</dbReference>
<dbReference type="GO" id="GO:0016491">
    <property type="term" value="F:oxidoreductase activity"/>
    <property type="evidence" value="ECO:0007669"/>
    <property type="project" value="InterPro"/>
</dbReference>
<reference evidence="4" key="1">
    <citation type="submission" date="2019-02" db="EMBL/GenBank/DDBJ databases">
        <authorList>
            <person name="Gruber-Vodicka R. H."/>
            <person name="Seah K. B. B."/>
        </authorList>
    </citation>
    <scope>NUCLEOTIDE SEQUENCE</scope>
    <source>
        <strain evidence="4">BECK_S313</strain>
    </source>
</reference>
<keyword evidence="2" id="KW-1133">Transmembrane helix</keyword>
<evidence type="ECO:0000256" key="2">
    <source>
        <dbReference type="SAM" id="Phobius"/>
    </source>
</evidence>
<name>A0A450W7R4_9GAMM</name>
<dbReference type="InterPro" id="IPR000866">
    <property type="entry name" value="AhpC/TSA"/>
</dbReference>
<proteinExistence type="predicted"/>
<dbReference type="PROSITE" id="PS51352">
    <property type="entry name" value="THIOREDOXIN_2"/>
    <property type="match status" value="1"/>
</dbReference>
<keyword evidence="1" id="KW-0175">Coiled coil</keyword>